<dbReference type="PANTHER" id="PTHR47506:SF3">
    <property type="entry name" value="HTH-TYPE TRANSCRIPTIONAL REGULATOR LMRA"/>
    <property type="match status" value="1"/>
</dbReference>
<feature type="domain" description="HTH tetR-type" evidence="5">
    <location>
        <begin position="8"/>
        <end position="68"/>
    </location>
</feature>
<proteinExistence type="predicted"/>
<protein>
    <submittedName>
        <fullName evidence="6">Transcriptional regulator, TetR family</fullName>
    </submittedName>
</protein>
<name>A0A1G4VBG0_9MYCO</name>
<evidence type="ECO:0000313" key="7">
    <source>
        <dbReference type="Proteomes" id="UP000199707"/>
    </source>
</evidence>
<dbReference type="Proteomes" id="UP000199707">
    <property type="component" value="Unassembled WGS sequence"/>
</dbReference>
<dbReference type="PROSITE" id="PS50977">
    <property type="entry name" value="HTH_TETR_2"/>
    <property type="match status" value="1"/>
</dbReference>
<dbReference type="GO" id="GO:0003677">
    <property type="term" value="F:DNA binding"/>
    <property type="evidence" value="ECO:0007669"/>
    <property type="project" value="UniProtKB-UniRule"/>
</dbReference>
<dbReference type="InterPro" id="IPR001647">
    <property type="entry name" value="HTH_TetR"/>
</dbReference>
<dbReference type="Gene3D" id="1.10.357.10">
    <property type="entry name" value="Tetracycline Repressor, domain 2"/>
    <property type="match status" value="1"/>
</dbReference>
<evidence type="ECO:0000259" key="5">
    <source>
        <dbReference type="PROSITE" id="PS50977"/>
    </source>
</evidence>
<dbReference type="PANTHER" id="PTHR47506">
    <property type="entry name" value="TRANSCRIPTIONAL REGULATORY PROTEIN"/>
    <property type="match status" value="1"/>
</dbReference>
<reference evidence="7" key="1">
    <citation type="submission" date="2016-10" db="EMBL/GenBank/DDBJ databases">
        <authorList>
            <person name="Varghese N."/>
            <person name="Submissions S."/>
        </authorList>
    </citation>
    <scope>NUCLEOTIDE SEQUENCE [LARGE SCALE GENOMIC DNA]</scope>
    <source>
        <strain evidence="7">UNC267MFSha1.1M11</strain>
    </source>
</reference>
<dbReference type="SUPFAM" id="SSF48498">
    <property type="entry name" value="Tetracyclin repressor-like, C-terminal domain"/>
    <property type="match status" value="1"/>
</dbReference>
<dbReference type="STRING" id="1502745.SAMN02799620_00568"/>
<dbReference type="RefSeq" id="WP_090353985.1">
    <property type="nucleotide sequence ID" value="NZ_FMUB01000001.1"/>
</dbReference>
<keyword evidence="2 4" id="KW-0238">DNA-binding</keyword>
<dbReference type="EMBL" id="FMUB01000001">
    <property type="protein sequence ID" value="SCX03307.1"/>
    <property type="molecule type" value="Genomic_DNA"/>
</dbReference>
<accession>A0A1G4VBG0</accession>
<evidence type="ECO:0000313" key="6">
    <source>
        <dbReference type="EMBL" id="SCX03307.1"/>
    </source>
</evidence>
<evidence type="ECO:0000256" key="2">
    <source>
        <dbReference type="ARBA" id="ARBA00023125"/>
    </source>
</evidence>
<dbReference type="Pfam" id="PF00440">
    <property type="entry name" value="TetR_N"/>
    <property type="match status" value="1"/>
</dbReference>
<keyword evidence="3" id="KW-0804">Transcription</keyword>
<gene>
    <name evidence="6" type="ORF">SAMN02799620_00568</name>
</gene>
<dbReference type="InterPro" id="IPR009057">
    <property type="entry name" value="Homeodomain-like_sf"/>
</dbReference>
<evidence type="ECO:0000256" key="3">
    <source>
        <dbReference type="ARBA" id="ARBA00023163"/>
    </source>
</evidence>
<sequence>METSAPVSEARERLLRTATDLFYREGIHSVGVDRILAEAGVTRATMYRHFKGKEDLVEAYLAAEDQTIRGYFAAAESAGGDADMLELVIDGIAEDIARYHTRGCPFINAAAEYPDPDSRIRQLIAEHRGWFRGALEDAAAGHDNPAEIASSLALLRDAALVGGYLDGVAHTKPAFTRAARQAAGLPPEPRSSQV</sequence>
<dbReference type="AlphaFoldDB" id="A0A1G4VBG0"/>
<dbReference type="InterPro" id="IPR036271">
    <property type="entry name" value="Tet_transcr_reg_TetR-rel_C_sf"/>
</dbReference>
<evidence type="ECO:0000256" key="1">
    <source>
        <dbReference type="ARBA" id="ARBA00023015"/>
    </source>
</evidence>
<evidence type="ECO:0000256" key="4">
    <source>
        <dbReference type="PROSITE-ProRule" id="PRU00335"/>
    </source>
</evidence>
<dbReference type="PRINTS" id="PR00455">
    <property type="entry name" value="HTHTETR"/>
</dbReference>
<organism evidence="6 7">
    <name type="scientific">Mycolicibacterium fluoranthenivorans</name>
    <dbReference type="NCBI Taxonomy" id="258505"/>
    <lineage>
        <taxon>Bacteria</taxon>
        <taxon>Bacillati</taxon>
        <taxon>Actinomycetota</taxon>
        <taxon>Actinomycetes</taxon>
        <taxon>Mycobacteriales</taxon>
        <taxon>Mycobacteriaceae</taxon>
        <taxon>Mycolicibacterium</taxon>
    </lineage>
</organism>
<feature type="DNA-binding region" description="H-T-H motif" evidence="4">
    <location>
        <begin position="31"/>
        <end position="50"/>
    </location>
</feature>
<keyword evidence="1" id="KW-0805">Transcription regulation</keyword>
<dbReference type="SUPFAM" id="SSF46689">
    <property type="entry name" value="Homeodomain-like"/>
    <property type="match status" value="1"/>
</dbReference>